<feature type="region of interest" description="Disordered" evidence="2">
    <location>
        <begin position="1"/>
        <end position="108"/>
    </location>
</feature>
<evidence type="ECO:0000256" key="1">
    <source>
        <dbReference type="SAM" id="Coils"/>
    </source>
</evidence>
<evidence type="ECO:0000256" key="2">
    <source>
        <dbReference type="SAM" id="MobiDB-lite"/>
    </source>
</evidence>
<organism evidence="3 4">
    <name type="scientific">Pseudo-nitzschia multistriata</name>
    <dbReference type="NCBI Taxonomy" id="183589"/>
    <lineage>
        <taxon>Eukaryota</taxon>
        <taxon>Sar</taxon>
        <taxon>Stramenopiles</taxon>
        <taxon>Ochrophyta</taxon>
        <taxon>Bacillariophyta</taxon>
        <taxon>Bacillariophyceae</taxon>
        <taxon>Bacillariophycidae</taxon>
        <taxon>Bacillariales</taxon>
        <taxon>Bacillariaceae</taxon>
        <taxon>Pseudo-nitzschia</taxon>
    </lineage>
</organism>
<dbReference type="AlphaFoldDB" id="A0A448ZAT7"/>
<feature type="compositionally biased region" description="Low complexity" evidence="2">
    <location>
        <begin position="88"/>
        <end position="105"/>
    </location>
</feature>
<feature type="coiled-coil region" evidence="1">
    <location>
        <begin position="162"/>
        <end position="189"/>
    </location>
</feature>
<proteinExistence type="predicted"/>
<feature type="compositionally biased region" description="Polar residues" evidence="2">
    <location>
        <begin position="147"/>
        <end position="156"/>
    </location>
</feature>
<sequence>MALFRKGRQNDAPPRVIHITANVNSEEPRGGSGNGNGNRHKGILQTPTKTSGVPCGILKPSSYHRRGASSDKNKSNSDSSNTPSTVHTTWTNDSNSSSTSTSSDSTETRSLDRIICNLHAKHGSTDGSSQSSSSARGNSSHLPPPSATNTITATTPREQKLREARIRHIEDLNERIKAAKARKLVERKAYRREDRLLLKLARELKVASKKLHSRALDIKQVEESNRFLEERLARTKQELCELRASRPELEHRLKSESMVRVANERSKHQFQLAVQDEKLESVKTTHQLRCQELCESVLDANFELDRLRGCLGGDNNKATSTPPSSPSRRRRAGTAKTTIGSTPERAQWWRTTGGTVLLVCGLAMVIAMALFVDGNGHRAAGKMRSHSVPSAGLSMEFVPSSESASLRESIDSAPKALPYSRILALEDSAAISNDLLAPIAVHAIGVGSTASPDETTNKSQGFDTIVRKELSVNRSISSRGTSSREVIEDGPVVATRNPVDVVSTDCPLPIALGTEGRLGNTCLGPTVERKRRFPGPNEFAASVARLVLDGTTLGTINRRE</sequence>
<keyword evidence="1" id="KW-0175">Coiled coil</keyword>
<dbReference type="OrthoDB" id="10679766at2759"/>
<name>A0A448ZAT7_9STRA</name>
<feature type="region of interest" description="Disordered" evidence="2">
    <location>
        <begin position="311"/>
        <end position="341"/>
    </location>
</feature>
<evidence type="ECO:0000313" key="3">
    <source>
        <dbReference type="EMBL" id="VEU39130.1"/>
    </source>
</evidence>
<evidence type="ECO:0000313" key="4">
    <source>
        <dbReference type="Proteomes" id="UP000291116"/>
    </source>
</evidence>
<dbReference type="EMBL" id="CAACVS010000206">
    <property type="protein sequence ID" value="VEU39130.1"/>
    <property type="molecule type" value="Genomic_DNA"/>
</dbReference>
<keyword evidence="4" id="KW-1185">Reference proteome</keyword>
<gene>
    <name evidence="3" type="ORF">PSNMU_V1.4_AUG-EV-PASAV3_0059740</name>
</gene>
<protein>
    <submittedName>
        <fullName evidence="3">Uncharacterized protein</fullName>
    </submittedName>
</protein>
<reference evidence="3 4" key="1">
    <citation type="submission" date="2019-01" db="EMBL/GenBank/DDBJ databases">
        <authorList>
            <person name="Ferrante I. M."/>
        </authorList>
    </citation>
    <scope>NUCLEOTIDE SEQUENCE [LARGE SCALE GENOMIC DNA]</scope>
    <source>
        <strain evidence="3 4">B856</strain>
    </source>
</reference>
<dbReference type="Proteomes" id="UP000291116">
    <property type="component" value="Unassembled WGS sequence"/>
</dbReference>
<feature type="region of interest" description="Disordered" evidence="2">
    <location>
        <begin position="121"/>
        <end position="157"/>
    </location>
</feature>
<accession>A0A448ZAT7</accession>
<feature type="compositionally biased region" description="Low complexity" evidence="2">
    <location>
        <begin position="125"/>
        <end position="140"/>
    </location>
</feature>